<dbReference type="OrthoDB" id="4757738at2759"/>
<protein>
    <recommendedName>
        <fullName evidence="1">DUF7689 domain-containing protein</fullName>
    </recommendedName>
</protein>
<evidence type="ECO:0000259" key="1">
    <source>
        <dbReference type="Pfam" id="PF24738"/>
    </source>
</evidence>
<evidence type="ECO:0000313" key="3">
    <source>
        <dbReference type="Proteomes" id="UP000054321"/>
    </source>
</evidence>
<dbReference type="InParanoid" id="A0A0C3H121"/>
<dbReference type="Proteomes" id="UP000054321">
    <property type="component" value="Unassembled WGS sequence"/>
</dbReference>
<reference evidence="3" key="2">
    <citation type="submission" date="2015-01" db="EMBL/GenBank/DDBJ databases">
        <title>Evolutionary Origins and Diversification of the Mycorrhizal Mutualists.</title>
        <authorList>
            <consortium name="DOE Joint Genome Institute"/>
            <consortium name="Mycorrhizal Genomics Consortium"/>
            <person name="Kohler A."/>
            <person name="Kuo A."/>
            <person name="Nagy L.G."/>
            <person name="Floudas D."/>
            <person name="Copeland A."/>
            <person name="Barry K.W."/>
            <person name="Cichocki N."/>
            <person name="Veneault-Fourrey C."/>
            <person name="LaButti K."/>
            <person name="Lindquist E.A."/>
            <person name="Lipzen A."/>
            <person name="Lundell T."/>
            <person name="Morin E."/>
            <person name="Murat C."/>
            <person name="Riley R."/>
            <person name="Ohm R."/>
            <person name="Sun H."/>
            <person name="Tunlid A."/>
            <person name="Henrissat B."/>
            <person name="Grigoriev I.V."/>
            <person name="Hibbett D.S."/>
            <person name="Martin F."/>
        </authorList>
    </citation>
    <scope>NUCLEOTIDE SEQUENCE [LARGE SCALE GENOMIC DNA]</scope>
    <source>
        <strain evidence="3">Zn</strain>
    </source>
</reference>
<gene>
    <name evidence="2" type="ORF">OIDMADRAFT_57710</name>
</gene>
<dbReference type="AlphaFoldDB" id="A0A0C3H121"/>
<dbReference type="InterPro" id="IPR056106">
    <property type="entry name" value="DUF7689"/>
</dbReference>
<feature type="domain" description="DUF7689" evidence="1">
    <location>
        <begin position="35"/>
        <end position="134"/>
    </location>
</feature>
<reference evidence="2 3" key="1">
    <citation type="submission" date="2014-04" db="EMBL/GenBank/DDBJ databases">
        <authorList>
            <consortium name="DOE Joint Genome Institute"/>
            <person name="Kuo A."/>
            <person name="Martino E."/>
            <person name="Perotto S."/>
            <person name="Kohler A."/>
            <person name="Nagy L.G."/>
            <person name="Floudas D."/>
            <person name="Copeland A."/>
            <person name="Barry K.W."/>
            <person name="Cichocki N."/>
            <person name="Veneault-Fourrey C."/>
            <person name="LaButti K."/>
            <person name="Lindquist E.A."/>
            <person name="Lipzen A."/>
            <person name="Lundell T."/>
            <person name="Morin E."/>
            <person name="Murat C."/>
            <person name="Sun H."/>
            <person name="Tunlid A."/>
            <person name="Henrissat B."/>
            <person name="Grigoriev I.V."/>
            <person name="Hibbett D.S."/>
            <person name="Martin F."/>
            <person name="Nordberg H.P."/>
            <person name="Cantor M.N."/>
            <person name="Hua S.X."/>
        </authorList>
    </citation>
    <scope>NUCLEOTIDE SEQUENCE [LARGE SCALE GENOMIC DNA]</scope>
    <source>
        <strain evidence="2 3">Zn</strain>
    </source>
</reference>
<proteinExistence type="predicted"/>
<keyword evidence="3" id="KW-1185">Reference proteome</keyword>
<evidence type="ECO:0000313" key="2">
    <source>
        <dbReference type="EMBL" id="KIM97069.1"/>
    </source>
</evidence>
<sequence length="381" mass="42159">MAGVPLTQAEWDRAVGLYPNLFGHRDDCLKMDGPTKLYNCLAWSMGSTTEWINPPKAQVDFEALYAQRGFRTCPTGEATADGYAKNNVMTHGSRFYLGVWSSKRGENMRMTHPRYGLTDASNTAIYGNVVVSFKPNVNFQFGDVELPAPTEAEREAASQITGLVDRSAVAFPMLADDFTKNWDAWEKSWAQPSHIESQSSSDFAAGPEWDALVKMGTSILPQVVKKLQTSANIFGCDLYNKLQPDPTKKVPATDLSNYFVLNNQAKQIIKLYGSHLDSFNRLANDLATHQSSVADRESGSSRDYTSGPSYEGIRALGAVGVPFIMDLYARDQDGWWHELLFEIVHGKPSSTAVFDKKVLYRQWSLWYQGGAPPGAPAAITS</sequence>
<dbReference type="Pfam" id="PF24738">
    <property type="entry name" value="DUF7689"/>
    <property type="match status" value="1"/>
</dbReference>
<name>A0A0C3H121_OIDMZ</name>
<dbReference type="EMBL" id="KN832882">
    <property type="protein sequence ID" value="KIM97069.1"/>
    <property type="molecule type" value="Genomic_DNA"/>
</dbReference>
<organism evidence="2 3">
    <name type="scientific">Oidiodendron maius (strain Zn)</name>
    <dbReference type="NCBI Taxonomy" id="913774"/>
    <lineage>
        <taxon>Eukaryota</taxon>
        <taxon>Fungi</taxon>
        <taxon>Dikarya</taxon>
        <taxon>Ascomycota</taxon>
        <taxon>Pezizomycotina</taxon>
        <taxon>Leotiomycetes</taxon>
        <taxon>Leotiomycetes incertae sedis</taxon>
        <taxon>Myxotrichaceae</taxon>
        <taxon>Oidiodendron</taxon>
    </lineage>
</organism>
<dbReference type="HOGENOM" id="CLU_711666_0_0_1"/>
<accession>A0A0C3H121</accession>